<dbReference type="Ensembl" id="ENSCCRT00000010910.2">
    <property type="protein sequence ID" value="ENSCCRP00000141518.1"/>
    <property type="gene ID" value="ENSCCRG00000005824.2"/>
</dbReference>
<keyword evidence="3" id="KW-1185">Reference proteome</keyword>
<sequence>GLCPKSDKQQLFSSHVKHHGGDNIEVRESDSESPGEIKEDEQSSAEPFREHTVRARHTQH</sequence>
<feature type="compositionally biased region" description="Basic and acidic residues" evidence="1">
    <location>
        <begin position="19"/>
        <end position="53"/>
    </location>
</feature>
<dbReference type="Proteomes" id="UP001108240">
    <property type="component" value="Unplaced"/>
</dbReference>
<organism evidence="2 3">
    <name type="scientific">Cyprinus carpio carpio</name>
    <dbReference type="NCBI Taxonomy" id="630221"/>
    <lineage>
        <taxon>Eukaryota</taxon>
        <taxon>Metazoa</taxon>
        <taxon>Chordata</taxon>
        <taxon>Craniata</taxon>
        <taxon>Vertebrata</taxon>
        <taxon>Euteleostomi</taxon>
        <taxon>Actinopterygii</taxon>
        <taxon>Neopterygii</taxon>
        <taxon>Teleostei</taxon>
        <taxon>Ostariophysi</taxon>
        <taxon>Cypriniformes</taxon>
        <taxon>Cyprinidae</taxon>
        <taxon>Cyprininae</taxon>
        <taxon>Cyprinus</taxon>
    </lineage>
</organism>
<reference evidence="2" key="2">
    <citation type="submission" date="2025-09" db="UniProtKB">
        <authorList>
            <consortium name="Ensembl"/>
        </authorList>
    </citation>
    <scope>IDENTIFICATION</scope>
</reference>
<reference evidence="2" key="1">
    <citation type="submission" date="2025-08" db="UniProtKB">
        <authorList>
            <consortium name="Ensembl"/>
        </authorList>
    </citation>
    <scope>IDENTIFICATION</scope>
</reference>
<feature type="region of interest" description="Disordered" evidence="1">
    <location>
        <begin position="1"/>
        <end position="60"/>
    </location>
</feature>
<evidence type="ECO:0000313" key="3">
    <source>
        <dbReference type="Proteomes" id="UP001108240"/>
    </source>
</evidence>
<dbReference type="AlphaFoldDB" id="A0A9J8ABS2"/>
<name>A0A9J8ABS2_CYPCA</name>
<protein>
    <submittedName>
        <fullName evidence="2">Uncharacterized protein</fullName>
    </submittedName>
</protein>
<accession>A0A9J8ABS2</accession>
<evidence type="ECO:0000256" key="1">
    <source>
        <dbReference type="SAM" id="MobiDB-lite"/>
    </source>
</evidence>
<dbReference type="GeneTree" id="ENSGT01060000252882"/>
<evidence type="ECO:0000313" key="2">
    <source>
        <dbReference type="Ensembl" id="ENSCCRP00000141518.1"/>
    </source>
</evidence>
<proteinExistence type="predicted"/>